<evidence type="ECO:0000313" key="10">
    <source>
        <dbReference type="Proteomes" id="UP000236497"/>
    </source>
</evidence>
<dbReference type="PROSITE" id="PS01125">
    <property type="entry name" value="ROK"/>
    <property type="match status" value="1"/>
</dbReference>
<dbReference type="GO" id="GO:0004340">
    <property type="term" value="F:glucokinase activity"/>
    <property type="evidence" value="ECO:0007669"/>
    <property type="project" value="UniProtKB-EC"/>
</dbReference>
<dbReference type="EC" id="2.7.1.2" evidence="2"/>
<evidence type="ECO:0000256" key="2">
    <source>
        <dbReference type="ARBA" id="ARBA00012323"/>
    </source>
</evidence>
<dbReference type="AlphaFoldDB" id="A0A0H5SI60"/>
<dbReference type="NCBIfam" id="TIGR00744">
    <property type="entry name" value="ROK_glcA_fam"/>
    <property type="match status" value="1"/>
</dbReference>
<dbReference type="GO" id="GO:0006096">
    <property type="term" value="P:glycolytic process"/>
    <property type="evidence" value="ECO:0007669"/>
    <property type="project" value="InterPro"/>
</dbReference>
<evidence type="ECO:0000256" key="5">
    <source>
        <dbReference type="ARBA" id="ARBA00022741"/>
    </source>
</evidence>
<dbReference type="SUPFAM" id="SSF53067">
    <property type="entry name" value="Actin-like ATPase domain"/>
    <property type="match status" value="1"/>
</dbReference>
<keyword evidence="6" id="KW-0418">Kinase</keyword>
<dbReference type="InterPro" id="IPR004654">
    <property type="entry name" value="ROK_glcA"/>
</dbReference>
<evidence type="ECO:0000256" key="7">
    <source>
        <dbReference type="ARBA" id="ARBA00022840"/>
    </source>
</evidence>
<organism evidence="9 10">
    <name type="scientific">Herbinix hemicellulosilytica</name>
    <dbReference type="NCBI Taxonomy" id="1564487"/>
    <lineage>
        <taxon>Bacteria</taxon>
        <taxon>Bacillati</taxon>
        <taxon>Bacillota</taxon>
        <taxon>Clostridia</taxon>
        <taxon>Lachnospirales</taxon>
        <taxon>Lachnospiraceae</taxon>
        <taxon>Herbinix</taxon>
    </lineage>
</organism>
<protein>
    <recommendedName>
        <fullName evidence="3">Glucokinase</fullName>
        <ecNumber evidence="2">2.7.1.2</ecNumber>
    </recommendedName>
    <alternativeName>
        <fullName evidence="8">Glucose kinase</fullName>
    </alternativeName>
</protein>
<dbReference type="PANTHER" id="PTHR18964">
    <property type="entry name" value="ROK (REPRESSOR, ORF, KINASE) FAMILY"/>
    <property type="match status" value="1"/>
</dbReference>
<evidence type="ECO:0000256" key="8">
    <source>
        <dbReference type="ARBA" id="ARBA00032386"/>
    </source>
</evidence>
<keyword evidence="5" id="KW-0547">Nucleotide-binding</keyword>
<evidence type="ECO:0000256" key="3">
    <source>
        <dbReference type="ARBA" id="ARBA00014701"/>
    </source>
</evidence>
<evidence type="ECO:0000256" key="4">
    <source>
        <dbReference type="ARBA" id="ARBA00022679"/>
    </source>
</evidence>
<comment type="similarity">
    <text evidence="1">Belongs to the ROK (NagC/XylR) family.</text>
</comment>
<dbReference type="InterPro" id="IPR000600">
    <property type="entry name" value="ROK"/>
</dbReference>
<keyword evidence="7" id="KW-0067">ATP-binding</keyword>
<evidence type="ECO:0000313" key="9">
    <source>
        <dbReference type="EMBL" id="CRZ35182.1"/>
    </source>
</evidence>
<accession>A0A0H5SI60</accession>
<keyword evidence="4" id="KW-0808">Transferase</keyword>
<dbReference type="InterPro" id="IPR049874">
    <property type="entry name" value="ROK_cs"/>
</dbReference>
<sequence>MEQYCFGVDVGGTGIKVGLFDASGNLVDKWAFDTRKTDDAKDIFKDIADFINFKIKEMKLNKDQILGIGVGVPGPVRENGYIPNFANLGKADFNIIEELHRLTGITVRTANDANVAALGEQWKGSGKGFQSMVMVTLGTGVGGGVIINGKILAGSFGAAGEIGHILVNPDESRLCGCGKCGCVEQYASATGIVRLAKDFLKNWDKSTNLSETEEISAKLVFDLAKEGDELALKVVDEACRYLGIALAQVAQVVDPEAFVIGGGVSKAGDILIEHTKKHYVPNVMKALKDREFLLASLGNDAGIYGCARLILS</sequence>
<dbReference type="Proteomes" id="UP000236497">
    <property type="component" value="Unassembled WGS sequence"/>
</dbReference>
<dbReference type="RefSeq" id="WP_103203274.1">
    <property type="nucleotide sequence ID" value="NZ_CVTD020000023.1"/>
</dbReference>
<dbReference type="GO" id="GO:0005524">
    <property type="term" value="F:ATP binding"/>
    <property type="evidence" value="ECO:0007669"/>
    <property type="project" value="UniProtKB-KW"/>
</dbReference>
<gene>
    <name evidence="9" type="ORF">HHT355_1984</name>
</gene>
<dbReference type="InterPro" id="IPR043129">
    <property type="entry name" value="ATPase_NBD"/>
</dbReference>
<keyword evidence="10" id="KW-1185">Reference proteome</keyword>
<dbReference type="GO" id="GO:0005737">
    <property type="term" value="C:cytoplasm"/>
    <property type="evidence" value="ECO:0007669"/>
    <property type="project" value="InterPro"/>
</dbReference>
<name>A0A0H5SI60_HERHM</name>
<dbReference type="OrthoDB" id="9810372at2"/>
<proteinExistence type="inferred from homology"/>
<reference evidence="9 10" key="1">
    <citation type="submission" date="2015-06" db="EMBL/GenBank/DDBJ databases">
        <authorList>
            <person name="Wibberg Daniel"/>
        </authorList>
    </citation>
    <scope>NUCLEOTIDE SEQUENCE [LARGE SCALE GENOMIC DNA]</scope>
    <source>
        <strain evidence="9 10">T3/55T</strain>
    </source>
</reference>
<dbReference type="Gene3D" id="3.30.420.40">
    <property type="match status" value="2"/>
</dbReference>
<dbReference type="PANTHER" id="PTHR18964:SF149">
    <property type="entry name" value="BIFUNCTIONAL UDP-N-ACETYLGLUCOSAMINE 2-EPIMERASE_N-ACETYLMANNOSAMINE KINASE"/>
    <property type="match status" value="1"/>
</dbReference>
<dbReference type="EMBL" id="CVTD020000023">
    <property type="protein sequence ID" value="CRZ35182.1"/>
    <property type="molecule type" value="Genomic_DNA"/>
</dbReference>
<evidence type="ECO:0000256" key="6">
    <source>
        <dbReference type="ARBA" id="ARBA00022777"/>
    </source>
</evidence>
<dbReference type="Pfam" id="PF00480">
    <property type="entry name" value="ROK"/>
    <property type="match status" value="1"/>
</dbReference>
<evidence type="ECO:0000256" key="1">
    <source>
        <dbReference type="ARBA" id="ARBA00006479"/>
    </source>
</evidence>